<proteinExistence type="predicted"/>
<dbReference type="SMART" id="SM00408">
    <property type="entry name" value="IGc2"/>
    <property type="match status" value="3"/>
</dbReference>
<dbReference type="InterPro" id="IPR003961">
    <property type="entry name" value="FN3_dom"/>
</dbReference>
<feature type="domain" description="Ig-like" evidence="8">
    <location>
        <begin position="933"/>
        <end position="1026"/>
    </location>
</feature>
<dbReference type="SUPFAM" id="SSF49265">
    <property type="entry name" value="Fibronectin type III"/>
    <property type="match status" value="3"/>
</dbReference>
<keyword evidence="3" id="KW-0963">Cytoplasm</keyword>
<comment type="subcellular location">
    <subcellularLocation>
        <location evidence="1">Cytoplasm</location>
    </subcellularLocation>
</comment>
<dbReference type="GO" id="GO:0032982">
    <property type="term" value="C:myosin filament"/>
    <property type="evidence" value="ECO:0007669"/>
    <property type="project" value="UniProtKB-KW"/>
</dbReference>
<dbReference type="FunFam" id="2.60.40.10:FF:000134">
    <property type="entry name" value="Myomesin 1"/>
    <property type="match status" value="1"/>
</dbReference>
<dbReference type="SMART" id="SM00060">
    <property type="entry name" value="FN3"/>
    <property type="match status" value="5"/>
</dbReference>
<feature type="domain" description="Ig-like" evidence="8">
    <location>
        <begin position="311"/>
        <end position="391"/>
    </location>
</feature>
<keyword evidence="5" id="KW-0514">Muscle protein</keyword>
<evidence type="ECO:0000256" key="4">
    <source>
        <dbReference type="ARBA" id="ARBA00022737"/>
    </source>
</evidence>
<evidence type="ECO:0000259" key="9">
    <source>
        <dbReference type="PROSITE" id="PS50853"/>
    </source>
</evidence>
<dbReference type="FunFam" id="2.60.40.10:FF:002172">
    <property type="entry name" value="Myomesin 1a (skelemin)"/>
    <property type="match status" value="2"/>
</dbReference>
<dbReference type="Ensembl" id="ENSOTST00005176733.1">
    <property type="protein sequence ID" value="ENSOTSP00005151047.1"/>
    <property type="gene ID" value="ENSOTSG00005031543.2"/>
</dbReference>
<evidence type="ECO:0008006" key="12">
    <source>
        <dbReference type="Google" id="ProtNLM"/>
    </source>
</evidence>
<dbReference type="FunFam" id="2.60.40.10:FF:000124">
    <property type="entry name" value="Myomesin 1"/>
    <property type="match status" value="1"/>
</dbReference>
<evidence type="ECO:0000256" key="3">
    <source>
        <dbReference type="ARBA" id="ARBA00022490"/>
    </source>
</evidence>
<dbReference type="InterPro" id="IPR050964">
    <property type="entry name" value="Striated_Muscle_Regulatory"/>
</dbReference>
<dbReference type="Proteomes" id="UP000694402">
    <property type="component" value="Unassembled WGS sequence"/>
</dbReference>
<dbReference type="FunFam" id="2.60.40.10:FF:000197">
    <property type="entry name" value="Myomesin 1"/>
    <property type="match status" value="1"/>
</dbReference>
<dbReference type="CDD" id="cd00063">
    <property type="entry name" value="FN3"/>
    <property type="match status" value="5"/>
</dbReference>
<dbReference type="InterPro" id="IPR013783">
    <property type="entry name" value="Ig-like_fold"/>
</dbReference>
<evidence type="ECO:0000256" key="2">
    <source>
        <dbReference type="ARBA" id="ARBA00022433"/>
    </source>
</evidence>
<dbReference type="InterPro" id="IPR003599">
    <property type="entry name" value="Ig_sub"/>
</dbReference>
<name>A0AAZ3SD73_ONCTS</name>
<dbReference type="GeneTree" id="ENSGT00940000154982"/>
<dbReference type="InterPro" id="IPR013098">
    <property type="entry name" value="Ig_I-set"/>
</dbReference>
<dbReference type="Pfam" id="PF00041">
    <property type="entry name" value="fn3"/>
    <property type="match status" value="5"/>
</dbReference>
<dbReference type="PANTHER" id="PTHR13817:SF16">
    <property type="entry name" value="MYOMESIN-1"/>
    <property type="match status" value="1"/>
</dbReference>
<keyword evidence="2" id="KW-0787">Thick filament</keyword>
<dbReference type="InterPro" id="IPR007110">
    <property type="entry name" value="Ig-like_dom"/>
</dbReference>
<dbReference type="InterPro" id="IPR036116">
    <property type="entry name" value="FN3_sf"/>
</dbReference>
<keyword evidence="4" id="KW-0677">Repeat</keyword>
<dbReference type="CDD" id="cd00096">
    <property type="entry name" value="Ig"/>
    <property type="match status" value="1"/>
</dbReference>
<dbReference type="PROSITE" id="PS50853">
    <property type="entry name" value="FN3"/>
    <property type="match status" value="5"/>
</dbReference>
<evidence type="ECO:0000256" key="1">
    <source>
        <dbReference type="ARBA" id="ARBA00004496"/>
    </source>
</evidence>
<evidence type="ECO:0000256" key="6">
    <source>
        <dbReference type="ARBA" id="ARBA00023319"/>
    </source>
</evidence>
<dbReference type="Gene3D" id="2.60.40.10">
    <property type="entry name" value="Immunoglobulins"/>
    <property type="match status" value="11"/>
</dbReference>
<dbReference type="SUPFAM" id="SSF48726">
    <property type="entry name" value="Immunoglobulin"/>
    <property type="match status" value="4"/>
</dbReference>
<keyword evidence="6" id="KW-0393">Immunoglobulin domain</keyword>
<reference evidence="10" key="2">
    <citation type="submission" date="2025-08" db="UniProtKB">
        <authorList>
            <consortium name="Ensembl"/>
        </authorList>
    </citation>
    <scope>IDENTIFICATION</scope>
</reference>
<dbReference type="PRINTS" id="PR00014">
    <property type="entry name" value="FNTYPEIII"/>
</dbReference>
<evidence type="ECO:0000256" key="7">
    <source>
        <dbReference type="SAM" id="MobiDB-lite"/>
    </source>
</evidence>
<reference evidence="11" key="1">
    <citation type="journal article" date="2018" name="PLoS ONE">
        <title>Chinook salmon (Oncorhynchus tshawytscha) genome and transcriptome.</title>
        <authorList>
            <person name="Christensen K.A."/>
            <person name="Leong J.S."/>
            <person name="Sakhrani D."/>
            <person name="Biagi C.A."/>
            <person name="Minkley D.R."/>
            <person name="Withler R.E."/>
            <person name="Rondeau E.B."/>
            <person name="Koop B.F."/>
            <person name="Devlin R.H."/>
        </authorList>
    </citation>
    <scope>NUCLEOTIDE SEQUENCE [LARGE SCALE GENOMIC DNA]</scope>
</reference>
<feature type="region of interest" description="Disordered" evidence="7">
    <location>
        <begin position="488"/>
        <end position="508"/>
    </location>
</feature>
<feature type="domain" description="Ig-like" evidence="8">
    <location>
        <begin position="1296"/>
        <end position="1374"/>
    </location>
</feature>
<feature type="domain" description="Ig-like" evidence="8">
    <location>
        <begin position="178"/>
        <end position="269"/>
    </location>
</feature>
<dbReference type="FunFam" id="2.60.40.10:FF:000179">
    <property type="entry name" value="Myomesin 2"/>
    <property type="match status" value="1"/>
</dbReference>
<protein>
    <recommendedName>
        <fullName evidence="12">Myomesin 1a (skelemin)</fullName>
    </recommendedName>
</protein>
<dbReference type="FunFam" id="2.60.40.10:FF:000222">
    <property type="entry name" value="Myomesin 1"/>
    <property type="match status" value="1"/>
</dbReference>
<evidence type="ECO:0000313" key="10">
    <source>
        <dbReference type="Ensembl" id="ENSOTSP00005151047.1"/>
    </source>
</evidence>
<dbReference type="SMART" id="SM00409">
    <property type="entry name" value="IG"/>
    <property type="match status" value="3"/>
</dbReference>
<sequence length="1385" mass="154044">MSASFHVKQHHHHSDKKQQHESISHHSSRSSFSQLSYAAHKRIQHSTIGVQQSFVESEKRSEFIPSQLLPPRVKKYLAMDPDTNDVIGYIVPVFRTSHEFARGLVEVQEEVKEEGVGHVAMRNLFSLETSSMETITVEKKSRKRHIRESADRLELSKKVEERAEFRKKQNSDNLTHPPEFIVRPRGQTVWEGKTVKLHCTVSGWPKPRIAWYKNNVVIDEKAHPDKYTAESNYNMHSLEIKSCDFLDTAQYRVSALNIKGESSSVATVVIKSMFFSSQIMYLHLFYGFCSEHGVTFETAIIDSFEVAFGREGETLSLGCTVIVYPTVKRYQPDVLWYRDGKALSESKWVHTHWSGEKATLTLVHLNKEDEGLYTLRVNTKSGFQSYSAYVFVRDEEVELEGVPVAPLDVRCHDANKDYVVVTWKQPAVEGSSSILGYFIDRCEVGHHHWAQCNDTPVKYARFPVTGLIEGRSYTFRVRAINRAGVSRPSRASDPVTAIDPHDRARHRAGPSAPFTGMIKFTEEDATVGVVPGEPTDLVVTEATKNYVVLAWSPPAQRGHEGVVYLVEKCVAGSECWQRANTGMPVKSPRFALFDLAEGKSYSFRVRCCNSAGMSEASSATGDITVGDMLDLPAAPGPAVATRNTDTSVVVSWGASKDVKHLVGYYINYTVAGSDVWTPANNKPVKGTRFVCHGLNTGESCVFRVKAVNAAGYSHSSLESEAVVVKAGIGNPPPAIPGVPSGVHLMEAARDYMVLAWREPVVTGGADIRGYFVDYRTVKGGVGGQWHELNPKAVTCTSYKAENLKENLFYQFQVRAINMAGVSEASLPSAALECKEWTIAKPGAPHDLHVLEVRDSSLVLLWEPPTFDGRTPVNGFYVDIKQAVAGEDWKGVHEKATKLKYMKVNGLIAGRSYVFRVRAQNLAGVGKTSAVLGPVLALTMPGTHEIILDVDDDGVISMIFECSEMAEGSEFIWSKNYKTLTDTSRLTIVTEGGKSRAIFNAPSLEDLGIFSCEVTNTVGVSASYTLTEAGLKRLLDISHEHKFPIIPFKTQMAMELLEKGRVRFWTQVEKFTTGCHVDYVFNDAIVENGEKYQMNFDKNSGIIEMFMDSLAVTDEGTFTFNLVDGKAKGSTSLVLIGEGPHFVDYLGFQVTPECNVLLKATVRFYNTNSSTEISVKSTEHGIVLYSLITYHMEDLQVGWLHKEAKIAHSDRVQCGVTGEQLWLKVNEPTEKDKGKYTINICDGKDGVKRFCDLSGQGEEPTHTHTHTHTHREMYRNKLIEEGDRARVVGGLPDVVTIQEGKSLNLTGNVWGDPAPEVTWMKNDRELVSDERYALKFEHGKFASITIAAVTTTDSGKYALLVKNKYGTEAGEFTVSVYIPEEEKKKE</sequence>
<organism evidence="10 11">
    <name type="scientific">Oncorhynchus tshawytscha</name>
    <name type="common">Chinook salmon</name>
    <name type="synonym">Salmo tshawytscha</name>
    <dbReference type="NCBI Taxonomy" id="74940"/>
    <lineage>
        <taxon>Eukaryota</taxon>
        <taxon>Metazoa</taxon>
        <taxon>Chordata</taxon>
        <taxon>Craniata</taxon>
        <taxon>Vertebrata</taxon>
        <taxon>Euteleostomi</taxon>
        <taxon>Actinopterygii</taxon>
        <taxon>Neopterygii</taxon>
        <taxon>Teleostei</taxon>
        <taxon>Protacanthopterygii</taxon>
        <taxon>Salmoniformes</taxon>
        <taxon>Salmonidae</taxon>
        <taxon>Salmoninae</taxon>
        <taxon>Oncorhynchus</taxon>
    </lineage>
</organism>
<reference evidence="10" key="3">
    <citation type="submission" date="2025-09" db="UniProtKB">
        <authorList>
            <consortium name="Ensembl"/>
        </authorList>
    </citation>
    <scope>IDENTIFICATION</scope>
</reference>
<dbReference type="FunFam" id="2.60.40.10:FF:000029">
    <property type="entry name" value="Myomesin 1"/>
    <property type="match status" value="1"/>
</dbReference>
<keyword evidence="11" id="KW-1185">Reference proteome</keyword>
<evidence type="ECO:0000313" key="11">
    <source>
        <dbReference type="Proteomes" id="UP000694402"/>
    </source>
</evidence>
<dbReference type="Pfam" id="PF07679">
    <property type="entry name" value="I-set"/>
    <property type="match status" value="3"/>
</dbReference>
<evidence type="ECO:0000256" key="5">
    <source>
        <dbReference type="ARBA" id="ARBA00023179"/>
    </source>
</evidence>
<dbReference type="FunFam" id="2.60.40.10:FF:000069">
    <property type="entry name" value="Alpha-protein kinase 3"/>
    <property type="match status" value="1"/>
</dbReference>
<feature type="domain" description="Fibronectin type-III" evidence="9">
    <location>
        <begin position="738"/>
        <end position="836"/>
    </location>
</feature>
<evidence type="ECO:0000259" key="8">
    <source>
        <dbReference type="PROSITE" id="PS50835"/>
    </source>
</evidence>
<dbReference type="InterPro" id="IPR036179">
    <property type="entry name" value="Ig-like_dom_sf"/>
</dbReference>
<feature type="domain" description="Fibronectin type-III" evidence="9">
    <location>
        <begin position="634"/>
        <end position="726"/>
    </location>
</feature>
<feature type="region of interest" description="Disordered" evidence="7">
    <location>
        <begin position="1"/>
        <end position="30"/>
    </location>
</feature>
<dbReference type="GO" id="GO:0005737">
    <property type="term" value="C:cytoplasm"/>
    <property type="evidence" value="ECO:0007669"/>
    <property type="project" value="UniProtKB-SubCell"/>
</dbReference>
<gene>
    <name evidence="10" type="primary">myom1a</name>
</gene>
<feature type="domain" description="Fibronectin type-III" evidence="9">
    <location>
        <begin position="533"/>
        <end position="628"/>
    </location>
</feature>
<accession>A0AAZ3SD73</accession>
<dbReference type="FunFam" id="2.60.40.10:FF:000192">
    <property type="entry name" value="Myomesin 1"/>
    <property type="match status" value="1"/>
</dbReference>
<dbReference type="GO" id="GO:0005198">
    <property type="term" value="F:structural molecule activity"/>
    <property type="evidence" value="ECO:0007669"/>
    <property type="project" value="UniProtKB-ARBA"/>
</dbReference>
<feature type="domain" description="Fibronectin type-III" evidence="9">
    <location>
        <begin position="843"/>
        <end position="941"/>
    </location>
</feature>
<dbReference type="InterPro" id="IPR003598">
    <property type="entry name" value="Ig_sub2"/>
</dbReference>
<dbReference type="PANTHER" id="PTHR13817">
    <property type="entry name" value="TITIN"/>
    <property type="match status" value="1"/>
</dbReference>
<feature type="domain" description="Fibronectin type-III" evidence="9">
    <location>
        <begin position="405"/>
        <end position="500"/>
    </location>
</feature>
<dbReference type="PROSITE" id="PS50835">
    <property type="entry name" value="IG_LIKE"/>
    <property type="match status" value="4"/>
</dbReference>